<evidence type="ECO:0000313" key="8">
    <source>
        <dbReference type="EMBL" id="HEU01253.1"/>
    </source>
</evidence>
<dbReference type="InterPro" id="IPR010445">
    <property type="entry name" value="LapA_dom"/>
</dbReference>
<dbReference type="Pfam" id="PF06305">
    <property type="entry name" value="LapA_dom"/>
    <property type="match status" value="1"/>
</dbReference>
<evidence type="ECO:0000256" key="3">
    <source>
        <dbReference type="ARBA" id="ARBA00022989"/>
    </source>
</evidence>
<evidence type="ECO:0000313" key="9">
    <source>
        <dbReference type="Proteomes" id="UP000885680"/>
    </source>
</evidence>
<keyword evidence="4 6" id="KW-0472">Membrane</keyword>
<dbReference type="Proteomes" id="UP000885680">
    <property type="component" value="Unassembled WGS sequence"/>
</dbReference>
<feature type="compositionally biased region" description="Basic and acidic residues" evidence="5">
    <location>
        <begin position="115"/>
        <end position="130"/>
    </location>
</feature>
<evidence type="ECO:0000259" key="7">
    <source>
        <dbReference type="Pfam" id="PF06305"/>
    </source>
</evidence>
<dbReference type="AlphaFoldDB" id="A0A9C9NG65"/>
<feature type="domain" description="Lipopolysaccharide assembly protein A" evidence="7">
    <location>
        <begin position="65"/>
        <end position="113"/>
    </location>
</feature>
<evidence type="ECO:0000256" key="1">
    <source>
        <dbReference type="ARBA" id="ARBA00022475"/>
    </source>
</evidence>
<protein>
    <submittedName>
        <fullName evidence="8">LapA family protein</fullName>
    </submittedName>
</protein>
<organism evidence="8 9">
    <name type="scientific">Aurantimonas coralicida</name>
    <dbReference type="NCBI Taxonomy" id="182270"/>
    <lineage>
        <taxon>Bacteria</taxon>
        <taxon>Pseudomonadati</taxon>
        <taxon>Pseudomonadota</taxon>
        <taxon>Alphaproteobacteria</taxon>
        <taxon>Hyphomicrobiales</taxon>
        <taxon>Aurantimonadaceae</taxon>
        <taxon>Aurantimonas</taxon>
    </lineage>
</organism>
<keyword evidence="2 6" id="KW-0812">Transmembrane</keyword>
<dbReference type="EMBL" id="DRGN01000181">
    <property type="protein sequence ID" value="HEU01253.1"/>
    <property type="molecule type" value="Genomic_DNA"/>
</dbReference>
<accession>A0A9C9NG65</accession>
<reference evidence="8" key="1">
    <citation type="journal article" date="2020" name="mSystems">
        <title>Genome- and Community-Level Interaction Insights into Carbon Utilization and Element Cycling Functions of Hydrothermarchaeota in Hydrothermal Sediment.</title>
        <authorList>
            <person name="Zhou Z."/>
            <person name="Liu Y."/>
            <person name="Xu W."/>
            <person name="Pan J."/>
            <person name="Luo Z.H."/>
            <person name="Li M."/>
        </authorList>
    </citation>
    <scope>NUCLEOTIDE SEQUENCE</scope>
    <source>
        <strain evidence="8">HyVt-347</strain>
    </source>
</reference>
<evidence type="ECO:0000256" key="5">
    <source>
        <dbReference type="SAM" id="MobiDB-lite"/>
    </source>
</evidence>
<proteinExistence type="predicted"/>
<feature type="region of interest" description="Disordered" evidence="5">
    <location>
        <begin position="115"/>
        <end position="148"/>
    </location>
</feature>
<feature type="compositionally biased region" description="Polar residues" evidence="5">
    <location>
        <begin position="134"/>
        <end position="148"/>
    </location>
</feature>
<evidence type="ECO:0000256" key="4">
    <source>
        <dbReference type="ARBA" id="ARBA00023136"/>
    </source>
</evidence>
<feature type="transmembrane region" description="Helical" evidence="6">
    <location>
        <begin position="26"/>
        <end position="45"/>
    </location>
</feature>
<keyword evidence="1" id="KW-1003">Cell membrane</keyword>
<sequence length="148" mass="16071">MTRPAGAGAGAPQLTEVRGVGMISKILSLLILVPLAIVLVVFSVANREAIPVSLDPIGSMPQLAFEAPLFILLMGSVIIGVVLGGIGTWLTQSHYRRKSWKRKYEVEKLRRETEENKAKLRQLQEERDRASYGQAASNSTALATSRAA</sequence>
<evidence type="ECO:0000256" key="2">
    <source>
        <dbReference type="ARBA" id="ARBA00022692"/>
    </source>
</evidence>
<evidence type="ECO:0000256" key="6">
    <source>
        <dbReference type="SAM" id="Phobius"/>
    </source>
</evidence>
<dbReference type="GO" id="GO:0005886">
    <property type="term" value="C:plasma membrane"/>
    <property type="evidence" value="ECO:0007669"/>
    <property type="project" value="InterPro"/>
</dbReference>
<gene>
    <name evidence="8" type="ORF">ENH89_13075</name>
</gene>
<feature type="transmembrane region" description="Helical" evidence="6">
    <location>
        <begin position="65"/>
        <end position="91"/>
    </location>
</feature>
<keyword evidence="3 6" id="KW-1133">Transmembrane helix</keyword>
<comment type="caution">
    <text evidence="8">The sequence shown here is derived from an EMBL/GenBank/DDBJ whole genome shotgun (WGS) entry which is preliminary data.</text>
</comment>
<name>A0A9C9NG65_9HYPH</name>